<keyword evidence="2" id="KW-0067">ATP-binding</keyword>
<evidence type="ECO:0000313" key="4">
    <source>
        <dbReference type="Proteomes" id="UP001220324"/>
    </source>
</evidence>
<dbReference type="Pfam" id="PF00012">
    <property type="entry name" value="HSP70"/>
    <property type="match status" value="1"/>
</dbReference>
<dbReference type="CDD" id="cd10170">
    <property type="entry name" value="ASKHA_NBD_HSP70"/>
    <property type="match status" value="1"/>
</dbReference>
<dbReference type="PANTHER" id="PTHR14187:SF82">
    <property type="entry name" value="FAMILY CHAPERONE, PUTATIVE (AFU_ORTHOLOGUE AFUA_7G08575)-RELATED"/>
    <property type="match status" value="1"/>
</dbReference>
<dbReference type="GO" id="GO:0005524">
    <property type="term" value="F:ATP binding"/>
    <property type="evidence" value="ECO:0007669"/>
    <property type="project" value="UniProtKB-KW"/>
</dbReference>
<dbReference type="PRINTS" id="PR00301">
    <property type="entry name" value="HEATSHOCK70"/>
</dbReference>
<evidence type="ECO:0000256" key="1">
    <source>
        <dbReference type="ARBA" id="ARBA00022741"/>
    </source>
</evidence>
<keyword evidence="1" id="KW-0547">Nucleotide-binding</keyword>
<dbReference type="SUPFAM" id="SSF53067">
    <property type="entry name" value="Actin-like ATPase domain"/>
    <property type="match status" value="2"/>
</dbReference>
<dbReference type="Proteomes" id="UP001220324">
    <property type="component" value="Unassembled WGS sequence"/>
</dbReference>
<dbReference type="GO" id="GO:0140662">
    <property type="term" value="F:ATP-dependent protein folding chaperone"/>
    <property type="evidence" value="ECO:0007669"/>
    <property type="project" value="InterPro"/>
</dbReference>
<accession>A0AAD6GHF1</accession>
<dbReference type="Gene3D" id="3.30.420.40">
    <property type="match status" value="1"/>
</dbReference>
<evidence type="ECO:0000313" key="3">
    <source>
        <dbReference type="EMBL" id="KAJ5544066.1"/>
    </source>
</evidence>
<dbReference type="PANTHER" id="PTHR14187">
    <property type="entry name" value="ALPHA KINASE/ELONGATION FACTOR 2 KINASE"/>
    <property type="match status" value="1"/>
</dbReference>
<dbReference type="InterPro" id="IPR043129">
    <property type="entry name" value="ATPase_NBD"/>
</dbReference>
<keyword evidence="4" id="KW-1185">Reference proteome</keyword>
<evidence type="ECO:0000256" key="2">
    <source>
        <dbReference type="ARBA" id="ARBA00022840"/>
    </source>
</evidence>
<gene>
    <name evidence="3" type="ORF">N7494_005345</name>
</gene>
<sequence length="404" mass="44920">MGKEHDVVVGIDFGTTYSGVISYEKEISKWGYQVGPLWEVIRGSKLLLDESQDPEYAPSLSSKSLLIKYGKSAVHVSGEYIGHLVLHVKDTLRRRFGEVAKSMRLKFVLTVPAVWSDKAKDATLRAAMIAGIEPQQIFLVSEPEAAALHSLQTIQPNSIAKKNDVFVVCDAGGGTVDLISYKVQGLDPLSLEEVTEGTGAVCLSEYQGLPAKSKESALSFWRDMIKPNFGEESDCDVLDVDHYIPLPGAGDQPDKNIEGGFIHLEGEEIKEIFEPIILKVEELVRAQLESIAHLGLNSKAIVLVGGFGSSGYLFKRLKDCNYSIAILQPPNAWAAVVSGAVLHGLEGNRVEARFSRSWYGVSSRTKFDKNHHAQRRKHWYQLEEDWFVDDHMTWYIQKVVCEDI</sequence>
<name>A0AAD6GHF1_9EURO</name>
<dbReference type="InterPro" id="IPR013126">
    <property type="entry name" value="Hsp_70_fam"/>
</dbReference>
<dbReference type="AlphaFoldDB" id="A0AAD6GHF1"/>
<dbReference type="EMBL" id="JAQIZZ010000004">
    <property type="protein sequence ID" value="KAJ5544066.1"/>
    <property type="molecule type" value="Genomic_DNA"/>
</dbReference>
<protein>
    <submittedName>
        <fullName evidence="3">Actin-like ATPase domain-containing protein</fullName>
    </submittedName>
</protein>
<reference evidence="3 4" key="1">
    <citation type="journal article" date="2023" name="IMA Fungus">
        <title>Comparative genomic study of the Penicillium genus elucidates a diverse pangenome and 15 lateral gene transfer events.</title>
        <authorList>
            <person name="Petersen C."/>
            <person name="Sorensen T."/>
            <person name="Nielsen M.R."/>
            <person name="Sondergaard T.E."/>
            <person name="Sorensen J.L."/>
            <person name="Fitzpatrick D.A."/>
            <person name="Frisvad J.C."/>
            <person name="Nielsen K.L."/>
        </authorList>
    </citation>
    <scope>NUCLEOTIDE SEQUENCE [LARGE SCALE GENOMIC DNA]</scope>
    <source>
        <strain evidence="3 4">IBT 35679</strain>
    </source>
</reference>
<proteinExistence type="predicted"/>
<comment type="caution">
    <text evidence="3">The sequence shown here is derived from an EMBL/GenBank/DDBJ whole genome shotgun (WGS) entry which is preliminary data.</text>
</comment>
<organism evidence="3 4">
    <name type="scientific">Penicillium frequentans</name>
    <dbReference type="NCBI Taxonomy" id="3151616"/>
    <lineage>
        <taxon>Eukaryota</taxon>
        <taxon>Fungi</taxon>
        <taxon>Dikarya</taxon>
        <taxon>Ascomycota</taxon>
        <taxon>Pezizomycotina</taxon>
        <taxon>Eurotiomycetes</taxon>
        <taxon>Eurotiomycetidae</taxon>
        <taxon>Eurotiales</taxon>
        <taxon>Aspergillaceae</taxon>
        <taxon>Penicillium</taxon>
    </lineage>
</organism>